<reference evidence="2 3" key="1">
    <citation type="submission" date="2015-12" db="EMBL/GenBank/DDBJ databases">
        <title>Dictyostelia acquired genes for synthesis and detection of signals that induce cell-type specialization by lateral gene transfer from prokaryotes.</title>
        <authorList>
            <person name="Gloeckner G."/>
            <person name="Schaap P."/>
        </authorList>
    </citation>
    <scope>NUCLEOTIDE SEQUENCE [LARGE SCALE GENOMIC DNA]</scope>
    <source>
        <strain evidence="2 3">TK</strain>
    </source>
</reference>
<name>A0A151Z8Z0_TIELA</name>
<dbReference type="EMBL" id="LODT01000037">
    <property type="protein sequence ID" value="KYQ90412.1"/>
    <property type="molecule type" value="Genomic_DNA"/>
</dbReference>
<feature type="compositionally biased region" description="Low complexity" evidence="1">
    <location>
        <begin position="565"/>
        <end position="576"/>
    </location>
</feature>
<comment type="caution">
    <text evidence="2">The sequence shown here is derived from an EMBL/GenBank/DDBJ whole genome shotgun (WGS) entry which is preliminary data.</text>
</comment>
<organism evidence="2 3">
    <name type="scientific">Tieghemostelium lacteum</name>
    <name type="common">Slime mold</name>
    <name type="synonym">Dictyostelium lacteum</name>
    <dbReference type="NCBI Taxonomy" id="361077"/>
    <lineage>
        <taxon>Eukaryota</taxon>
        <taxon>Amoebozoa</taxon>
        <taxon>Evosea</taxon>
        <taxon>Eumycetozoa</taxon>
        <taxon>Dictyostelia</taxon>
        <taxon>Dictyosteliales</taxon>
        <taxon>Raperosteliaceae</taxon>
        <taxon>Tieghemostelium</taxon>
    </lineage>
</organism>
<feature type="compositionally biased region" description="Low complexity" evidence="1">
    <location>
        <begin position="474"/>
        <end position="496"/>
    </location>
</feature>
<feature type="region of interest" description="Disordered" evidence="1">
    <location>
        <begin position="107"/>
        <end position="146"/>
    </location>
</feature>
<dbReference type="GO" id="GO:0016301">
    <property type="term" value="F:kinase activity"/>
    <property type="evidence" value="ECO:0007669"/>
    <property type="project" value="UniProtKB-KW"/>
</dbReference>
<protein>
    <submittedName>
        <fullName evidence="2">Protein kinase</fullName>
    </submittedName>
</protein>
<dbReference type="OMA" id="EAWWGTS"/>
<feature type="region of interest" description="Disordered" evidence="1">
    <location>
        <begin position="474"/>
        <end position="513"/>
    </location>
</feature>
<sequence length="600" mass="66136">MSISSPQAGVKKSTIANVLNTSVDSNPASILSCLTSYFPNPSSINQITVPILPPTSSSSTTHSPSSPGTTTLITSQLTSKEMLNSSSGDTDNSTMNTYQQQYNLPNQALSHSSGSMNGRSSSPPSPSCSSPHSSDTNNNSNSNQMVGGMLMGNQIINSLGSSSGIGIINNQVSMSANSIQHQPTQPIHNSTNKHQPQQGYQTCSHVNHEAWWGTSPDLPISEFYTRSYKCKKCYIKQQTESKKSRSKDSPNDSNATELSYKNSGALLNNLASVSQIFTDNPIIQQTAQQNPGQKEKKPSKYLKKKQEALLLKQFQQQQQQQHQTSTNSLIDSAFQAVGQQDDYGQDTKLYPGNNLKTKHNLLKSDYLQDQGVNSQKFNSEYLFYIDPQLPDDKKLEIFNRFCKTFRSMIGVETESNGGIDINNGLSGTLEDTKHNVTLHVKGRLRENSSSIFFTELSIDGRICKGCLFEDSFSPSNPNKINNNSNSNNNINSSDNNISKHHTHNNNNNLQGPMGLISQEKELLTTSTNSENLQALLTLGKSDELKKRKLDPEDIESTNEQRKKILLNNDSNSLNHHNNNDNNDHNNNGNDDEDGTSMDEN</sequence>
<feature type="compositionally biased region" description="Low complexity" evidence="1">
    <location>
        <begin position="110"/>
        <end position="143"/>
    </location>
</feature>
<keyword evidence="2" id="KW-0418">Kinase</keyword>
<dbReference type="AlphaFoldDB" id="A0A151Z8Z0"/>
<feature type="compositionally biased region" description="Acidic residues" evidence="1">
    <location>
        <begin position="589"/>
        <end position="600"/>
    </location>
</feature>
<feature type="region of interest" description="Disordered" evidence="1">
    <location>
        <begin position="549"/>
        <end position="600"/>
    </location>
</feature>
<gene>
    <name evidence="2" type="ORF">DLAC_09031</name>
</gene>
<feature type="region of interest" description="Disordered" evidence="1">
    <location>
        <begin position="179"/>
        <end position="199"/>
    </location>
</feature>
<dbReference type="OrthoDB" id="21613at2759"/>
<dbReference type="Proteomes" id="UP000076078">
    <property type="component" value="Unassembled WGS sequence"/>
</dbReference>
<evidence type="ECO:0000256" key="1">
    <source>
        <dbReference type="SAM" id="MobiDB-lite"/>
    </source>
</evidence>
<dbReference type="InParanoid" id="A0A151Z8Z0"/>
<keyword evidence="3" id="KW-1185">Reference proteome</keyword>
<evidence type="ECO:0000313" key="2">
    <source>
        <dbReference type="EMBL" id="KYQ90412.1"/>
    </source>
</evidence>
<feature type="compositionally biased region" description="Low complexity" evidence="1">
    <location>
        <begin position="54"/>
        <end position="71"/>
    </location>
</feature>
<evidence type="ECO:0000313" key="3">
    <source>
        <dbReference type="Proteomes" id="UP000076078"/>
    </source>
</evidence>
<accession>A0A151Z8Z0</accession>
<proteinExistence type="predicted"/>
<keyword evidence="2" id="KW-0808">Transferase</keyword>
<feature type="region of interest" description="Disordered" evidence="1">
    <location>
        <begin position="49"/>
        <end position="72"/>
    </location>
</feature>